<dbReference type="EMBL" id="LFJN01000005">
    <property type="protein sequence ID" value="KPI43373.1"/>
    <property type="molecule type" value="Genomic_DNA"/>
</dbReference>
<evidence type="ECO:0000256" key="2">
    <source>
        <dbReference type="SAM" id="MobiDB-lite"/>
    </source>
</evidence>
<sequence>MWNSDERKWYFGSGTVYPHMVPFPFTSSGTASGSADLLIGCGYMTGTGTFVGTATFTGCGQGNGTATLNGTGTVWPSINGVLRTDISFVTNGEISGTGSVKGCGTLIGSGTFTVTDGYTVAEPTVTVIEVVPATSAGPNYMIDADLQNGTVGDNSTHGSNKTSLSAPYLFPNSTLTNGTLSNSTHTNETQCDEFAIAGCRQCCNSAGICCPLEVPCDANGKCPGFAIEAMGYLRGGLNMVMARNGSDGSQGIDDSVDPRDLGYIGVDADGDEMAARFGPGGTFGDGSASSEERFGDDDVDDDESQHDAGGKSKRGVTKNGAAWPQRRGVTDQERILMKREQERKERVRKQKQLIRSLNEESARQRREGIDGSRLAQRGILAGYGAMEMDWGGRGMDRRGNGMLVAGDVANNAWN</sequence>
<organism evidence="3 4">
    <name type="scientific">Cyphellophora attinorum</name>
    <dbReference type="NCBI Taxonomy" id="1664694"/>
    <lineage>
        <taxon>Eukaryota</taxon>
        <taxon>Fungi</taxon>
        <taxon>Dikarya</taxon>
        <taxon>Ascomycota</taxon>
        <taxon>Pezizomycotina</taxon>
        <taxon>Eurotiomycetes</taxon>
        <taxon>Chaetothyriomycetidae</taxon>
        <taxon>Chaetothyriales</taxon>
        <taxon>Cyphellophoraceae</taxon>
        <taxon>Cyphellophora</taxon>
    </lineage>
</organism>
<keyword evidence="4" id="KW-1185">Reference proteome</keyword>
<accession>A0A0N1P0J1</accession>
<name>A0A0N1P0J1_9EURO</name>
<reference evidence="3 4" key="1">
    <citation type="submission" date="2015-06" db="EMBL/GenBank/DDBJ databases">
        <title>Draft genome of the ant-associated black yeast Phialophora attae CBS 131958.</title>
        <authorList>
            <person name="Moreno L.F."/>
            <person name="Stielow B.J."/>
            <person name="de Hoog S."/>
            <person name="Vicente V.A."/>
            <person name="Weiss V.A."/>
            <person name="de Vries M."/>
            <person name="Cruz L.M."/>
            <person name="Souza E.M."/>
        </authorList>
    </citation>
    <scope>NUCLEOTIDE SEQUENCE [LARGE SCALE GENOMIC DNA]</scope>
    <source>
        <strain evidence="3 4">CBS 131958</strain>
    </source>
</reference>
<dbReference type="Proteomes" id="UP000038010">
    <property type="component" value="Unassembled WGS sequence"/>
</dbReference>
<dbReference type="OrthoDB" id="4120877at2759"/>
<keyword evidence="1" id="KW-0175">Coiled coil</keyword>
<dbReference type="RefSeq" id="XP_018003336.1">
    <property type="nucleotide sequence ID" value="XM_018146992.1"/>
</dbReference>
<evidence type="ECO:0000313" key="3">
    <source>
        <dbReference type="EMBL" id="KPI43373.1"/>
    </source>
</evidence>
<dbReference type="VEuPathDB" id="FungiDB:AB675_6684"/>
<dbReference type="AlphaFoldDB" id="A0A0N1P0J1"/>
<dbReference type="STRING" id="1664694.A0A0N1P0J1"/>
<evidence type="ECO:0000313" key="4">
    <source>
        <dbReference type="Proteomes" id="UP000038010"/>
    </source>
</evidence>
<feature type="coiled-coil region" evidence="1">
    <location>
        <begin position="337"/>
        <end position="367"/>
    </location>
</feature>
<dbReference type="GeneID" id="28738871"/>
<protein>
    <submittedName>
        <fullName evidence="3">Uncharacterized protein</fullName>
    </submittedName>
</protein>
<proteinExistence type="predicted"/>
<feature type="compositionally biased region" description="Acidic residues" evidence="2">
    <location>
        <begin position="294"/>
        <end position="304"/>
    </location>
</feature>
<feature type="region of interest" description="Disordered" evidence="2">
    <location>
        <begin position="274"/>
        <end position="331"/>
    </location>
</feature>
<evidence type="ECO:0000256" key="1">
    <source>
        <dbReference type="SAM" id="Coils"/>
    </source>
</evidence>
<comment type="caution">
    <text evidence="3">The sequence shown here is derived from an EMBL/GenBank/DDBJ whole genome shotgun (WGS) entry which is preliminary data.</text>
</comment>
<gene>
    <name evidence="3" type="ORF">AB675_6684</name>
</gene>